<comment type="caution">
    <text evidence="1">The sequence shown here is derived from an EMBL/GenBank/DDBJ whole genome shotgun (WGS) entry which is preliminary data.</text>
</comment>
<protein>
    <submittedName>
        <fullName evidence="1">Uncharacterized protein</fullName>
    </submittedName>
</protein>
<evidence type="ECO:0000313" key="2">
    <source>
        <dbReference type="Proteomes" id="UP001238450"/>
    </source>
</evidence>
<keyword evidence="2" id="KW-1185">Reference proteome</keyword>
<proteinExistence type="predicted"/>
<gene>
    <name evidence="1" type="ORF">J2Z48_001749</name>
</gene>
<dbReference type="Proteomes" id="UP001238450">
    <property type="component" value="Unassembled WGS sequence"/>
</dbReference>
<reference evidence="1 2" key="1">
    <citation type="submission" date="2023-07" db="EMBL/GenBank/DDBJ databases">
        <title>Genomic Encyclopedia of Type Strains, Phase IV (KMG-IV): sequencing the most valuable type-strain genomes for metagenomic binning, comparative biology and taxonomic classification.</title>
        <authorList>
            <person name="Goeker M."/>
        </authorList>
    </citation>
    <scope>NUCLEOTIDE SEQUENCE [LARGE SCALE GENOMIC DNA]</scope>
    <source>
        <strain evidence="1 2">DSM 46876</strain>
    </source>
</reference>
<sequence length="61" mass="7195">MDMQKISVDQFNLANKWKNLQLQGFPGRDFYRAKEEGTSDIRLLSREASDAVRLFMEQQNE</sequence>
<dbReference type="EMBL" id="JAUSUV010000007">
    <property type="protein sequence ID" value="MDQ0417576.1"/>
    <property type="molecule type" value="Genomic_DNA"/>
</dbReference>
<dbReference type="AlphaFoldDB" id="A0AAJ1TK44"/>
<organism evidence="1 2">
    <name type="scientific">Croceifilum oryzae</name>
    <dbReference type="NCBI Taxonomy" id="1553429"/>
    <lineage>
        <taxon>Bacteria</taxon>
        <taxon>Bacillati</taxon>
        <taxon>Bacillota</taxon>
        <taxon>Bacilli</taxon>
        <taxon>Bacillales</taxon>
        <taxon>Thermoactinomycetaceae</taxon>
        <taxon>Croceifilum</taxon>
    </lineage>
</organism>
<dbReference type="RefSeq" id="WP_307252715.1">
    <property type="nucleotide sequence ID" value="NZ_JAUSUV010000007.1"/>
</dbReference>
<evidence type="ECO:0000313" key="1">
    <source>
        <dbReference type="EMBL" id="MDQ0417576.1"/>
    </source>
</evidence>
<name>A0AAJ1TK44_9BACL</name>
<accession>A0AAJ1TK44</accession>